<reference evidence="3" key="1">
    <citation type="submission" date="2021-01" db="EMBL/GenBank/DDBJ databases">
        <authorList>
            <consortium name="Genoscope - CEA"/>
            <person name="William W."/>
        </authorList>
    </citation>
    <scope>NUCLEOTIDE SEQUENCE</scope>
</reference>
<dbReference type="InterPro" id="IPR058952">
    <property type="entry name" value="Ig_CFAP47"/>
</dbReference>
<keyword evidence="4" id="KW-1185">Reference proteome</keyword>
<dbReference type="GO" id="GO:0060271">
    <property type="term" value="P:cilium assembly"/>
    <property type="evidence" value="ECO:0007669"/>
    <property type="project" value="TreeGrafter"/>
</dbReference>
<feature type="transmembrane region" description="Helical" evidence="1">
    <location>
        <begin position="225"/>
        <end position="244"/>
    </location>
</feature>
<feature type="transmembrane region" description="Helical" evidence="1">
    <location>
        <begin position="250"/>
        <end position="272"/>
    </location>
</feature>
<keyword evidence="1" id="KW-0472">Membrane</keyword>
<dbReference type="AlphaFoldDB" id="A0A8S1KRD2"/>
<dbReference type="OrthoDB" id="436723at2759"/>
<evidence type="ECO:0000256" key="1">
    <source>
        <dbReference type="SAM" id="Phobius"/>
    </source>
</evidence>
<dbReference type="Proteomes" id="UP000692954">
    <property type="component" value="Unassembled WGS sequence"/>
</dbReference>
<dbReference type="PANTHER" id="PTHR45912">
    <property type="entry name" value="CILIA- AND FLAGELLA-ASSOCIATED PROTEIN 47"/>
    <property type="match status" value="1"/>
</dbReference>
<evidence type="ECO:0000313" key="4">
    <source>
        <dbReference type="Proteomes" id="UP000692954"/>
    </source>
</evidence>
<dbReference type="PANTHER" id="PTHR45912:SF3">
    <property type="entry name" value="CILIA- AND FLAGELLA-ASSOCIATED PROTEIN 47"/>
    <property type="match status" value="1"/>
</dbReference>
<name>A0A8S1KRD2_9CILI</name>
<accession>A0A8S1KRD2</accession>
<comment type="caution">
    <text evidence="3">The sequence shown here is derived from an EMBL/GenBank/DDBJ whole genome shotgun (WGS) entry which is preliminary data.</text>
</comment>
<dbReference type="EMBL" id="CAJJDN010000011">
    <property type="protein sequence ID" value="CAD8058009.1"/>
    <property type="molecule type" value="Genomic_DNA"/>
</dbReference>
<dbReference type="GO" id="GO:0005929">
    <property type="term" value="C:cilium"/>
    <property type="evidence" value="ECO:0007669"/>
    <property type="project" value="TreeGrafter"/>
</dbReference>
<evidence type="ECO:0000313" key="3">
    <source>
        <dbReference type="EMBL" id="CAD8058009.1"/>
    </source>
</evidence>
<gene>
    <name evidence="3" type="ORF">PSON_ATCC_30995.1.T0110504</name>
</gene>
<proteinExistence type="predicted"/>
<evidence type="ECO:0000259" key="2">
    <source>
        <dbReference type="Pfam" id="PF26579"/>
    </source>
</evidence>
<keyword evidence="1" id="KW-0812">Transmembrane</keyword>
<sequence>MTNKCFSVKCTKNQLFNPHENLHFAVRFQPMKPFKANIEFIVLRQTGGRWKYKIILEATKPDEDDVIIISSPLNKTASVSFQLTNKTKGYAKFYAGFTPNFQLYQKLVILNHMEEKELLLQFNLQITYYTPIENGKIRKGKLVIQTEDMYWSYLIKGILPKYIPPQIKQSNIDNHLMKSQIYQSTIIDQSKNYVVENIKKARQLTPPTSKRQMFLEASFLKKQNIYILYILIYYNIIQINLNLYKEKFNYFAFSITLVSKYIFILQFFIRFLQLYARD</sequence>
<feature type="domain" description="CFAP47-like immunoglobulin-like" evidence="2">
    <location>
        <begin position="7"/>
        <end position="59"/>
    </location>
</feature>
<keyword evidence="1" id="KW-1133">Transmembrane helix</keyword>
<organism evidence="3 4">
    <name type="scientific">Paramecium sonneborni</name>
    <dbReference type="NCBI Taxonomy" id="65129"/>
    <lineage>
        <taxon>Eukaryota</taxon>
        <taxon>Sar</taxon>
        <taxon>Alveolata</taxon>
        <taxon>Ciliophora</taxon>
        <taxon>Intramacronucleata</taxon>
        <taxon>Oligohymenophorea</taxon>
        <taxon>Peniculida</taxon>
        <taxon>Parameciidae</taxon>
        <taxon>Paramecium</taxon>
    </lineage>
</organism>
<protein>
    <recommendedName>
        <fullName evidence="2">CFAP47-like immunoglobulin-like domain-containing protein</fullName>
    </recommendedName>
</protein>
<dbReference type="Pfam" id="PF26579">
    <property type="entry name" value="Ig_CFAP47"/>
    <property type="match status" value="1"/>
</dbReference>